<name>A0ABX7VAQ3_9GAMM</name>
<evidence type="ECO:0000313" key="2">
    <source>
        <dbReference type="EMBL" id="QTL37555.1"/>
    </source>
</evidence>
<protein>
    <recommendedName>
        <fullName evidence="4">Chitinase</fullName>
    </recommendedName>
</protein>
<dbReference type="PANTHER" id="PTHR46182:SF2">
    <property type="entry name" value="FI19480P1"/>
    <property type="match status" value="1"/>
</dbReference>
<dbReference type="Proteomes" id="UP000665025">
    <property type="component" value="Chromosome 2"/>
</dbReference>
<feature type="region of interest" description="Disordered" evidence="1">
    <location>
        <begin position="556"/>
        <end position="592"/>
    </location>
</feature>
<evidence type="ECO:0008006" key="4">
    <source>
        <dbReference type="Google" id="ProtNLM"/>
    </source>
</evidence>
<evidence type="ECO:0000313" key="3">
    <source>
        <dbReference type="Proteomes" id="UP000665025"/>
    </source>
</evidence>
<dbReference type="Gene3D" id="2.60.40.10">
    <property type="entry name" value="Immunoglobulins"/>
    <property type="match status" value="4"/>
</dbReference>
<dbReference type="PANTHER" id="PTHR46182">
    <property type="entry name" value="FI19480P1"/>
    <property type="match status" value="1"/>
</dbReference>
<organism evidence="2 3">
    <name type="scientific">Pseudoalteromonas viridis</name>
    <dbReference type="NCBI Taxonomy" id="339617"/>
    <lineage>
        <taxon>Bacteria</taxon>
        <taxon>Pseudomonadati</taxon>
        <taxon>Pseudomonadota</taxon>
        <taxon>Gammaproteobacteria</taxon>
        <taxon>Alteromonadales</taxon>
        <taxon>Pseudoalteromonadaceae</taxon>
        <taxon>Pseudoalteromonas</taxon>
    </lineage>
</organism>
<gene>
    <name evidence="2" type="ORF">J5X90_22180</name>
</gene>
<sequence length="617" mass="66445">MVSWGDGCADAFKPGVYADVAELNEWVQIKKQYVEFEPAYAMVADKPTMEVKLLNQSSKPVEISYVLLTEQSAGVTIEADHCADKTVEAYQSCTVVVRIADSEKTGQFTLNAELLNQDISARKHTYHFEKISPIEADINTHMGTEPVVEWFSGGDAIWELNADTNDGDSATPVLVNGNISDQTEDSSITEESQKSVLLGEINAGAVGIRFEYLVSSEQNYDFFTAFLNGREIVRKSGVSDAYKQVSYNLKKGPNTIAFVYSKDFSHSTGKDNVTLKGLSIKVRENQSPVITLAATEVNIRSGMEVVLDATGTSDPDEDSFTLAWTNLSAPEVVLSTDKVYTFIAPVVTETQTQIFEVTATDEYGAISKHRVAVTIGENKPPVINIAEANIEVRAGVEFTLDASTTADPDGDTLSYSWLDLSGDTSISIGNETTMKLKAGDDQVGQTLVYQFTAQDEYGAKSSQLVTVKVVENKAPQVTLIANATVVSAGQDIVLNASDSTDPEGDELTFSWEQVSGISVEVSGSGAQMSVVAPSVDKNEALEFAVTVTDSLGASSTESIQVTVEQPEKDADSSDSSGTSSTENITATAQQTEKDSGSFGSFALLLMPLLLFSRRIKK</sequence>
<dbReference type="Pfam" id="PF22352">
    <property type="entry name" value="K319L-like_PKD"/>
    <property type="match status" value="2"/>
</dbReference>
<proteinExistence type="predicted"/>
<evidence type="ECO:0000256" key="1">
    <source>
        <dbReference type="SAM" id="MobiDB-lite"/>
    </source>
</evidence>
<reference evidence="2 3" key="1">
    <citation type="submission" date="2021-03" db="EMBL/GenBank/DDBJ databases">
        <title>Complete Genome of Pseudoalteromonas viridis Strain BBR56, a new biocontrol bacterial candidate.</title>
        <authorList>
            <person name="Handayani D.P."/>
            <person name="Isnansetyo A."/>
            <person name="Istiqomah I."/>
            <person name="Jumina J."/>
        </authorList>
    </citation>
    <scope>NUCLEOTIDE SEQUENCE [LARGE SCALE GENOMIC DNA]</scope>
    <source>
        <strain evidence="2 3">BBR56</strain>
    </source>
</reference>
<dbReference type="EMBL" id="CP072426">
    <property type="protein sequence ID" value="QTL37555.1"/>
    <property type="molecule type" value="Genomic_DNA"/>
</dbReference>
<dbReference type="InterPro" id="IPR013783">
    <property type="entry name" value="Ig-like_fold"/>
</dbReference>
<accession>A0ABX7VAQ3</accession>
<keyword evidence="3" id="KW-1185">Reference proteome</keyword>
<dbReference type="InterPro" id="IPR029865">
    <property type="entry name" value="KIAA0319-like"/>
</dbReference>